<reference evidence="11 12" key="1">
    <citation type="submission" date="2018-02" db="EMBL/GenBank/DDBJ databases">
        <title>Genomic Encyclopedia of Archaeal and Bacterial Type Strains, Phase II (KMG-II): from individual species to whole genera.</title>
        <authorList>
            <person name="Goeker M."/>
        </authorList>
    </citation>
    <scope>NUCLEOTIDE SEQUENCE [LARGE SCALE GENOMIC DNA]</scope>
    <source>
        <strain evidence="11 12">DSM 16809</strain>
    </source>
</reference>
<dbReference type="Pfam" id="PF01507">
    <property type="entry name" value="PAPS_reduct"/>
    <property type="match status" value="1"/>
</dbReference>
<dbReference type="OrthoDB" id="9772604at2"/>
<dbReference type="Gene3D" id="3.40.50.620">
    <property type="entry name" value="HUPs"/>
    <property type="match status" value="1"/>
</dbReference>
<evidence type="ECO:0000313" key="12">
    <source>
        <dbReference type="Proteomes" id="UP000239002"/>
    </source>
</evidence>
<dbReference type="GO" id="GO:0000103">
    <property type="term" value="P:sulfate assimilation"/>
    <property type="evidence" value="ECO:0007669"/>
    <property type="project" value="InterPro"/>
</dbReference>
<organism evidence="11 12">
    <name type="scientific">Nonlabens xylanidelens</name>
    <dbReference type="NCBI Taxonomy" id="191564"/>
    <lineage>
        <taxon>Bacteria</taxon>
        <taxon>Pseudomonadati</taxon>
        <taxon>Bacteroidota</taxon>
        <taxon>Flavobacteriia</taxon>
        <taxon>Flavobacteriales</taxon>
        <taxon>Flavobacteriaceae</taxon>
        <taxon>Nonlabens</taxon>
    </lineage>
</organism>
<dbReference type="GO" id="GO:0004781">
    <property type="term" value="F:sulfate adenylyltransferase (ATP) activity"/>
    <property type="evidence" value="ECO:0007669"/>
    <property type="project" value="UniProtKB-EC"/>
</dbReference>
<evidence type="ECO:0000259" key="10">
    <source>
        <dbReference type="Pfam" id="PF01507"/>
    </source>
</evidence>
<dbReference type="PIRSF" id="PIRSF002936">
    <property type="entry name" value="CysDAde_trans"/>
    <property type="match status" value="1"/>
</dbReference>
<dbReference type="PANTHER" id="PTHR43196:SF1">
    <property type="entry name" value="SULFATE ADENYLYLTRANSFERASE SUBUNIT 2"/>
    <property type="match status" value="1"/>
</dbReference>
<dbReference type="SUPFAM" id="SSF52402">
    <property type="entry name" value="Adenine nucleotide alpha hydrolases-like"/>
    <property type="match status" value="1"/>
</dbReference>
<dbReference type="EC" id="2.7.7.4" evidence="2"/>
<evidence type="ECO:0000256" key="3">
    <source>
        <dbReference type="ARBA" id="ARBA00022004"/>
    </source>
</evidence>
<dbReference type="NCBIfam" id="TIGR02039">
    <property type="entry name" value="CysD"/>
    <property type="match status" value="1"/>
</dbReference>
<keyword evidence="5 11" id="KW-0548">Nucleotidyltransferase</keyword>
<dbReference type="InterPro" id="IPR011784">
    <property type="entry name" value="SO4_adenylTrfase_ssu"/>
</dbReference>
<protein>
    <recommendedName>
        <fullName evidence="3">Sulfate adenylyltransferase subunit 2</fullName>
        <ecNumber evidence="2">2.7.7.4</ecNumber>
    </recommendedName>
    <alternativeName>
        <fullName evidence="8">ATP-sulfurylase small subunit</fullName>
    </alternativeName>
    <alternativeName>
        <fullName evidence="9">Sulfate adenylate transferase</fullName>
    </alternativeName>
</protein>
<dbReference type="Proteomes" id="UP000239002">
    <property type="component" value="Unassembled WGS sequence"/>
</dbReference>
<comment type="similarity">
    <text evidence="1">Belongs to the PAPS reductase family. CysD subfamily.</text>
</comment>
<evidence type="ECO:0000256" key="5">
    <source>
        <dbReference type="ARBA" id="ARBA00022695"/>
    </source>
</evidence>
<name>A0A2S6IPZ5_9FLAO</name>
<evidence type="ECO:0000256" key="1">
    <source>
        <dbReference type="ARBA" id="ARBA00008885"/>
    </source>
</evidence>
<comment type="caution">
    <text evidence="11">The sequence shown here is derived from an EMBL/GenBank/DDBJ whole genome shotgun (WGS) entry which is preliminary data.</text>
</comment>
<dbReference type="EMBL" id="PTJE01000001">
    <property type="protein sequence ID" value="PPK96241.1"/>
    <property type="molecule type" value="Genomic_DNA"/>
</dbReference>
<keyword evidence="4 11" id="KW-0808">Transferase</keyword>
<keyword evidence="7" id="KW-0067">ATP-binding</keyword>
<dbReference type="NCBIfam" id="NF003587">
    <property type="entry name" value="PRK05253.1"/>
    <property type="match status" value="1"/>
</dbReference>
<evidence type="ECO:0000256" key="6">
    <source>
        <dbReference type="ARBA" id="ARBA00022741"/>
    </source>
</evidence>
<evidence type="ECO:0000256" key="4">
    <source>
        <dbReference type="ARBA" id="ARBA00022679"/>
    </source>
</evidence>
<dbReference type="GO" id="GO:0005524">
    <property type="term" value="F:ATP binding"/>
    <property type="evidence" value="ECO:0007669"/>
    <property type="project" value="UniProtKB-KW"/>
</dbReference>
<feature type="domain" description="Phosphoadenosine phosphosulphate reductase" evidence="10">
    <location>
        <begin position="43"/>
        <end position="268"/>
    </location>
</feature>
<dbReference type="PANTHER" id="PTHR43196">
    <property type="entry name" value="SULFATE ADENYLYLTRANSFERASE SUBUNIT 2"/>
    <property type="match status" value="1"/>
</dbReference>
<keyword evidence="12" id="KW-1185">Reference proteome</keyword>
<evidence type="ECO:0000256" key="8">
    <source>
        <dbReference type="ARBA" id="ARBA00030256"/>
    </source>
</evidence>
<keyword evidence="6" id="KW-0547">Nucleotide-binding</keyword>
<sequence>MTPQKLSKIENVESTINKLLEPNILESEAIYIIREVVGQFEKPVLLFSGGKDSITLVHLAHKAFYPAPIPFPLLHIDTGHNFPETISFRDELVEKLGLKLIVAHVQDDIDAGISKEESGRYASRNLLQTATLLNAIEKHGFDVCIGGARRDEEKARAKERVFSVRNEFGEWDEKNQRPEVFELLNGTIDHGQNVRAFPLSNWTELDVWNYIRSEKIGIPSIYFAHEREVFIRDSMIWSVSPHVYKDEDEVTQKSWVRFRTVGDMSCTAAVFSHATEIDAVINEITDSTISERGARIDDKRSEGAMEKRKQQGYF</sequence>
<evidence type="ECO:0000256" key="2">
    <source>
        <dbReference type="ARBA" id="ARBA00012391"/>
    </source>
</evidence>
<dbReference type="InterPro" id="IPR050128">
    <property type="entry name" value="Sulfate_adenylyltrnsfr_sub2"/>
</dbReference>
<dbReference type="InterPro" id="IPR014729">
    <property type="entry name" value="Rossmann-like_a/b/a_fold"/>
</dbReference>
<dbReference type="InterPro" id="IPR002500">
    <property type="entry name" value="PAPS_reduct_dom"/>
</dbReference>
<evidence type="ECO:0000313" key="11">
    <source>
        <dbReference type="EMBL" id="PPK96241.1"/>
    </source>
</evidence>
<evidence type="ECO:0000256" key="9">
    <source>
        <dbReference type="ARBA" id="ARBA00031812"/>
    </source>
</evidence>
<gene>
    <name evidence="11" type="ORF">LY01_00055</name>
</gene>
<evidence type="ECO:0000256" key="7">
    <source>
        <dbReference type="ARBA" id="ARBA00022840"/>
    </source>
</evidence>
<accession>A0A2S6IPZ5</accession>
<dbReference type="AlphaFoldDB" id="A0A2S6IPZ5"/>
<proteinExistence type="inferred from homology"/>